<accession>A0A1X9LPP0</accession>
<dbReference type="KEGG" id="cphy:B5808_00325"/>
<dbReference type="STRING" id="1619308.B5808_00325"/>
<organism evidence="4 5">
    <name type="scientific">Cnuibacter physcomitrellae</name>
    <dbReference type="NCBI Taxonomy" id="1619308"/>
    <lineage>
        <taxon>Bacteria</taxon>
        <taxon>Bacillati</taxon>
        <taxon>Actinomycetota</taxon>
        <taxon>Actinomycetes</taxon>
        <taxon>Micrococcales</taxon>
        <taxon>Microbacteriaceae</taxon>
        <taxon>Cnuibacter</taxon>
    </lineage>
</organism>
<gene>
    <name evidence="4" type="ORF">B5808_00325</name>
</gene>
<dbReference type="GO" id="GO:0003677">
    <property type="term" value="F:DNA binding"/>
    <property type="evidence" value="ECO:0007669"/>
    <property type="project" value="UniProtKB-KW"/>
</dbReference>
<dbReference type="InterPro" id="IPR036388">
    <property type="entry name" value="WH-like_DNA-bd_sf"/>
</dbReference>
<dbReference type="PROSITE" id="PS51078">
    <property type="entry name" value="ICLR_ED"/>
    <property type="match status" value="1"/>
</dbReference>
<dbReference type="PANTHER" id="PTHR30136">
    <property type="entry name" value="HELIX-TURN-HELIX TRANSCRIPTIONAL REGULATOR, ICLR FAMILY"/>
    <property type="match status" value="1"/>
</dbReference>
<name>A0A1X9LPP0_9MICO</name>
<dbReference type="Gene3D" id="3.30.450.40">
    <property type="match status" value="2"/>
</dbReference>
<dbReference type="GO" id="GO:0045892">
    <property type="term" value="P:negative regulation of DNA-templated transcription"/>
    <property type="evidence" value="ECO:0007669"/>
    <property type="project" value="TreeGrafter"/>
</dbReference>
<keyword evidence="2" id="KW-0238">DNA-binding</keyword>
<proteinExistence type="predicted"/>
<evidence type="ECO:0000256" key="2">
    <source>
        <dbReference type="ARBA" id="ARBA00023125"/>
    </source>
</evidence>
<evidence type="ECO:0000313" key="5">
    <source>
        <dbReference type="Proteomes" id="UP000192775"/>
    </source>
</evidence>
<evidence type="ECO:0000256" key="3">
    <source>
        <dbReference type="ARBA" id="ARBA00023163"/>
    </source>
</evidence>
<keyword evidence="3" id="KW-0804">Transcription</keyword>
<dbReference type="SMART" id="SM00346">
    <property type="entry name" value="HTH_ICLR"/>
    <property type="match status" value="1"/>
</dbReference>
<dbReference type="InterPro" id="IPR005471">
    <property type="entry name" value="Tscrpt_reg_IclR_N"/>
</dbReference>
<dbReference type="RefSeq" id="WP_085017662.1">
    <property type="nucleotide sequence ID" value="NZ_BMHD01000001.1"/>
</dbReference>
<keyword evidence="5" id="KW-1185">Reference proteome</keyword>
<dbReference type="EMBL" id="CP020715">
    <property type="protein sequence ID" value="ARJ03850.1"/>
    <property type="molecule type" value="Genomic_DNA"/>
</dbReference>
<dbReference type="SUPFAM" id="SSF46785">
    <property type="entry name" value="Winged helix' DNA-binding domain"/>
    <property type="match status" value="1"/>
</dbReference>
<dbReference type="InterPro" id="IPR029016">
    <property type="entry name" value="GAF-like_dom_sf"/>
</dbReference>
<dbReference type="Pfam" id="PF09339">
    <property type="entry name" value="HTH_IclR"/>
    <property type="match status" value="1"/>
</dbReference>
<reference evidence="4 5" key="1">
    <citation type="submission" date="2017-04" db="EMBL/GenBank/DDBJ databases">
        <authorList>
            <person name="Afonso C.L."/>
            <person name="Miller P.J."/>
            <person name="Scott M.A."/>
            <person name="Spackman E."/>
            <person name="Goraichik I."/>
            <person name="Dimitrov K.M."/>
            <person name="Suarez D.L."/>
            <person name="Swayne D.E."/>
        </authorList>
    </citation>
    <scope>NUCLEOTIDE SEQUENCE [LARGE SCALE GENOMIC DNA]</scope>
    <source>
        <strain evidence="5">XA(T)</strain>
    </source>
</reference>
<dbReference type="Gene3D" id="1.10.10.10">
    <property type="entry name" value="Winged helix-like DNA-binding domain superfamily/Winged helix DNA-binding domain"/>
    <property type="match status" value="1"/>
</dbReference>
<evidence type="ECO:0000256" key="1">
    <source>
        <dbReference type="ARBA" id="ARBA00023015"/>
    </source>
</evidence>
<protein>
    <submittedName>
        <fullName evidence="4">ArsR family transcriptional regulator</fullName>
    </submittedName>
</protein>
<dbReference type="AlphaFoldDB" id="A0A1X9LPP0"/>
<dbReference type="PANTHER" id="PTHR30136:SF24">
    <property type="entry name" value="HTH-TYPE TRANSCRIPTIONAL REPRESSOR ALLR"/>
    <property type="match status" value="1"/>
</dbReference>
<sequence length="234" mass="24111">MSDEGRTAGGSSSQTLSRGIQALELLAEAERPLTIAELATRLGLHRSIVYRIVRTLEEHGLVVRNSAGALELGARLAALARSVARDLQSAALPELTAVANELGMTAFVVVLDGDDIVTTLVSVEPRHLHAAVAQRPGTRHSLEAGAPGLAIQMAMPAAGRPAIADAPTHRALPAGYATSHDEVIAGLASVAAPIVVGGRPPAAVAVVYVHHDTDIERIGERLRAAAAAIAAELA</sequence>
<evidence type="ECO:0000313" key="4">
    <source>
        <dbReference type="EMBL" id="ARJ03850.1"/>
    </source>
</evidence>
<keyword evidence="1" id="KW-0805">Transcription regulation</keyword>
<dbReference type="Proteomes" id="UP000192775">
    <property type="component" value="Chromosome"/>
</dbReference>
<dbReference type="InterPro" id="IPR014757">
    <property type="entry name" value="Tscrpt_reg_IclR_C"/>
</dbReference>
<dbReference type="InterPro" id="IPR036390">
    <property type="entry name" value="WH_DNA-bd_sf"/>
</dbReference>
<dbReference type="GO" id="GO:0003700">
    <property type="term" value="F:DNA-binding transcription factor activity"/>
    <property type="evidence" value="ECO:0007669"/>
    <property type="project" value="TreeGrafter"/>
</dbReference>
<dbReference type="PROSITE" id="PS51077">
    <property type="entry name" value="HTH_ICLR"/>
    <property type="match status" value="1"/>
</dbReference>
<dbReference type="SUPFAM" id="SSF55781">
    <property type="entry name" value="GAF domain-like"/>
    <property type="match status" value="1"/>
</dbReference>
<dbReference type="InterPro" id="IPR050707">
    <property type="entry name" value="HTH_MetabolicPath_Reg"/>
</dbReference>